<evidence type="ECO:0000313" key="7">
    <source>
        <dbReference type="Proteomes" id="UP000326340"/>
    </source>
</evidence>
<reference evidence="6 7" key="1">
    <citation type="journal article" date="2019" name="Sci. Rep.">
        <title>Colletotrichum shisoi sp. nov., an anthracnose pathogen of Perilla frutescens in Japan: molecular phylogenetic, morphological and genomic evidence.</title>
        <authorList>
            <person name="Gan P."/>
            <person name="Tsushima A."/>
            <person name="Hiroyama R."/>
            <person name="Narusaka M."/>
            <person name="Takano Y."/>
            <person name="Narusaka Y."/>
            <person name="Kawaradani M."/>
            <person name="Damm U."/>
            <person name="Shirasu K."/>
        </authorList>
    </citation>
    <scope>NUCLEOTIDE SEQUENCE [LARGE SCALE GENOMIC DNA]</scope>
    <source>
        <strain evidence="6 7">PG-2018a</strain>
    </source>
</reference>
<dbReference type="GO" id="GO:0045332">
    <property type="term" value="P:phospholipid translocation"/>
    <property type="evidence" value="ECO:0007669"/>
    <property type="project" value="TreeGrafter"/>
</dbReference>
<dbReference type="GO" id="GO:0006892">
    <property type="term" value="P:post-Golgi vesicle-mediated transport"/>
    <property type="evidence" value="ECO:0007669"/>
    <property type="project" value="TreeGrafter"/>
</dbReference>
<feature type="region of interest" description="Disordered" evidence="4">
    <location>
        <begin position="221"/>
        <end position="264"/>
    </location>
</feature>
<feature type="region of interest" description="Disordered" evidence="4">
    <location>
        <begin position="1"/>
        <end position="20"/>
    </location>
</feature>
<dbReference type="GO" id="GO:0032456">
    <property type="term" value="P:endocytic recycling"/>
    <property type="evidence" value="ECO:0007669"/>
    <property type="project" value="TreeGrafter"/>
</dbReference>
<dbReference type="Pfam" id="PF16212">
    <property type="entry name" value="PhoLip_ATPase_C"/>
    <property type="match status" value="1"/>
</dbReference>
<dbReference type="SUPFAM" id="SSF56784">
    <property type="entry name" value="HAD-like"/>
    <property type="match status" value="1"/>
</dbReference>
<dbReference type="Proteomes" id="UP000326340">
    <property type="component" value="Unassembled WGS sequence"/>
</dbReference>
<dbReference type="PANTHER" id="PTHR24092:SF174">
    <property type="entry name" value="PHOSPHOLIPID-TRANSPORTING ATPASE DNF3-RELATED"/>
    <property type="match status" value="1"/>
</dbReference>
<dbReference type="AlphaFoldDB" id="A0A5Q4C4G1"/>
<dbReference type="EMBL" id="PUHP01000075">
    <property type="protein sequence ID" value="TQN73736.1"/>
    <property type="molecule type" value="Genomic_DNA"/>
</dbReference>
<dbReference type="Gene3D" id="3.40.50.1000">
    <property type="entry name" value="HAD superfamily/HAD-like"/>
    <property type="match status" value="1"/>
</dbReference>
<dbReference type="GO" id="GO:0046872">
    <property type="term" value="F:metal ion binding"/>
    <property type="evidence" value="ECO:0007669"/>
    <property type="project" value="UniProtKB-KW"/>
</dbReference>
<evidence type="ECO:0000256" key="4">
    <source>
        <dbReference type="SAM" id="MobiDB-lite"/>
    </source>
</evidence>
<proteinExistence type="predicted"/>
<keyword evidence="3" id="KW-0460">Magnesium</keyword>
<evidence type="ECO:0000256" key="3">
    <source>
        <dbReference type="ARBA" id="ARBA00022842"/>
    </source>
</evidence>
<name>A0A5Q4C4G1_9PEZI</name>
<evidence type="ECO:0000259" key="5">
    <source>
        <dbReference type="Pfam" id="PF16212"/>
    </source>
</evidence>
<keyword evidence="2" id="KW-0479">Metal-binding</keyword>
<dbReference type="GO" id="GO:0140326">
    <property type="term" value="F:ATPase-coupled intramembrane lipid transporter activity"/>
    <property type="evidence" value="ECO:0007669"/>
    <property type="project" value="TreeGrafter"/>
</dbReference>
<dbReference type="PANTHER" id="PTHR24092">
    <property type="entry name" value="PROBABLE PHOSPHOLIPID-TRANSPORTING ATPASE"/>
    <property type="match status" value="1"/>
</dbReference>
<dbReference type="InterPro" id="IPR036412">
    <property type="entry name" value="HAD-like_sf"/>
</dbReference>
<dbReference type="GO" id="GO:0005886">
    <property type="term" value="C:plasma membrane"/>
    <property type="evidence" value="ECO:0007669"/>
    <property type="project" value="TreeGrafter"/>
</dbReference>
<comment type="caution">
    <text evidence="6">The sequence shown here is derived from an EMBL/GenBank/DDBJ whole genome shotgun (WGS) entry which is preliminary data.</text>
</comment>
<sequence>MGDLSIFHEPSDTPAGVNNTNNLDDLGQISFVFTDKTDTLTENIMNIRRSAWPEIGISWLHPQDLGEAESSVVLSQGAGFTTDDMRNHMRAEPTSPSTISATRFLLAMALCHTCLPETDAEGCIQYEGSSPDEVSLARGPGRQRTAQTAYCFRALCGTRRIRPTDEPPAQFLPAWQTRIDKVATRHRIVLLAPVPTRLGVMETISGMTDEYGSEDGMILQAQQASRTGPSEPIDSFAPRSDEERGSLSRRRPASPNARSASKEVGEMIEHSLHLLGASAVENKLQEGVPETIQKLRRANIKICMLTGDKRETAINIAHSTQICGPDSSMSILDVDEGDPELQLRNAMKKIEAAEEDTDCSGTTTAVHTALAIDGKTLGEIEQSSSERIRQLFYALVLAVDSVICCRASPSQKALLITIVTDGGPTDAKPPFLSACLGWFKRPIKPLTLAIGDGANDVAMIMTASVGVGISGREGQQAARVADLSISRFRYLGRLMLVHGRYSYRRTAVFILTTLWKEMFIFLPQGLFQEDCGVTGTSLYQSTHLIFISFLTGASMIIRGTRGRVLSPTTLMAIPELYTYGQKREALSMAIFLGWMGNAVIAGSVAFQIPWLGYATSELVRDTGLFAQGTLTILEMYQQTKIAIWPAIGSIAGLWINQLINTASSAPSSTPYSVKDGLTSGFGPDASLVDDPNRDFQYAPVDGAEAQILQAEQHDPLRNSPLLAF</sequence>
<protein>
    <submittedName>
        <fullName evidence="6">Putative phospholipid-transporting ATPase DRS2</fullName>
    </submittedName>
</protein>
<keyword evidence="7" id="KW-1185">Reference proteome</keyword>
<feature type="domain" description="P-type ATPase C-terminal" evidence="5">
    <location>
        <begin position="478"/>
        <end position="633"/>
    </location>
</feature>
<comment type="subcellular location">
    <subcellularLocation>
        <location evidence="1">Membrane</location>
        <topology evidence="1">Multi-pass membrane protein</topology>
    </subcellularLocation>
</comment>
<dbReference type="InterPro" id="IPR032630">
    <property type="entry name" value="P_typ_ATPase_c"/>
</dbReference>
<dbReference type="GO" id="GO:0005802">
    <property type="term" value="C:trans-Golgi network"/>
    <property type="evidence" value="ECO:0007669"/>
    <property type="project" value="TreeGrafter"/>
</dbReference>
<accession>A0A5Q4C4G1</accession>
<organism evidence="6 7">
    <name type="scientific">Colletotrichum shisoi</name>
    <dbReference type="NCBI Taxonomy" id="2078593"/>
    <lineage>
        <taxon>Eukaryota</taxon>
        <taxon>Fungi</taxon>
        <taxon>Dikarya</taxon>
        <taxon>Ascomycota</taxon>
        <taxon>Pezizomycotina</taxon>
        <taxon>Sordariomycetes</taxon>
        <taxon>Hypocreomycetidae</taxon>
        <taxon>Glomerellales</taxon>
        <taxon>Glomerellaceae</taxon>
        <taxon>Colletotrichum</taxon>
        <taxon>Colletotrichum destructivum species complex</taxon>
    </lineage>
</organism>
<dbReference type="OrthoDB" id="377733at2759"/>
<evidence type="ECO:0000313" key="6">
    <source>
        <dbReference type="EMBL" id="TQN73736.1"/>
    </source>
</evidence>
<evidence type="ECO:0000256" key="1">
    <source>
        <dbReference type="ARBA" id="ARBA00004141"/>
    </source>
</evidence>
<dbReference type="InterPro" id="IPR023214">
    <property type="entry name" value="HAD_sf"/>
</dbReference>
<evidence type="ECO:0000256" key="2">
    <source>
        <dbReference type="ARBA" id="ARBA00022723"/>
    </source>
</evidence>
<gene>
    <name evidence="6" type="primary">DRS2-2</name>
    <name evidence="6" type="ORF">CSHISOI_01736</name>
</gene>